<comment type="caution">
    <text evidence="2">The sequence shown here is derived from an EMBL/GenBank/DDBJ whole genome shotgun (WGS) entry which is preliminary data.</text>
</comment>
<name>A0A9W4X150_9GLOM</name>
<proteinExistence type="predicted"/>
<accession>A0A9W4X150</accession>
<evidence type="ECO:0000313" key="3">
    <source>
        <dbReference type="Proteomes" id="UP001153678"/>
    </source>
</evidence>
<feature type="non-terminal residue" evidence="2">
    <location>
        <position position="1"/>
    </location>
</feature>
<reference evidence="2" key="1">
    <citation type="submission" date="2022-08" db="EMBL/GenBank/DDBJ databases">
        <authorList>
            <person name="Kallberg Y."/>
            <person name="Tangrot J."/>
            <person name="Rosling A."/>
        </authorList>
    </citation>
    <scope>NUCLEOTIDE SEQUENCE</scope>
    <source>
        <strain evidence="2">Wild A</strain>
    </source>
</reference>
<feature type="compositionally biased region" description="Basic and acidic residues" evidence="1">
    <location>
        <begin position="38"/>
        <end position="52"/>
    </location>
</feature>
<feature type="region of interest" description="Disordered" evidence="1">
    <location>
        <begin position="29"/>
        <end position="52"/>
    </location>
</feature>
<dbReference type="Proteomes" id="UP001153678">
    <property type="component" value="Unassembled WGS sequence"/>
</dbReference>
<feature type="non-terminal residue" evidence="2">
    <location>
        <position position="52"/>
    </location>
</feature>
<gene>
    <name evidence="2" type="ORF">FWILDA_LOCUS16550</name>
</gene>
<evidence type="ECO:0000313" key="2">
    <source>
        <dbReference type="EMBL" id="CAI2194384.1"/>
    </source>
</evidence>
<keyword evidence="3" id="KW-1185">Reference proteome</keyword>
<organism evidence="2 3">
    <name type="scientific">Funneliformis geosporum</name>
    <dbReference type="NCBI Taxonomy" id="1117311"/>
    <lineage>
        <taxon>Eukaryota</taxon>
        <taxon>Fungi</taxon>
        <taxon>Fungi incertae sedis</taxon>
        <taxon>Mucoromycota</taxon>
        <taxon>Glomeromycotina</taxon>
        <taxon>Glomeromycetes</taxon>
        <taxon>Glomerales</taxon>
        <taxon>Glomeraceae</taxon>
        <taxon>Funneliformis</taxon>
    </lineage>
</organism>
<sequence length="52" mass="6476">FSQEDIEINSMLKIEDRYDRNRELNDEDELFSKKHYKRDNDKAKEKEKQIDK</sequence>
<dbReference type="EMBL" id="CAMKVN010010807">
    <property type="protein sequence ID" value="CAI2194384.1"/>
    <property type="molecule type" value="Genomic_DNA"/>
</dbReference>
<protein>
    <submittedName>
        <fullName evidence="2">13361_t:CDS:1</fullName>
    </submittedName>
</protein>
<evidence type="ECO:0000256" key="1">
    <source>
        <dbReference type="SAM" id="MobiDB-lite"/>
    </source>
</evidence>
<dbReference type="AlphaFoldDB" id="A0A9W4X150"/>